<organism evidence="1 2">
    <name type="scientific">Paramecium pentaurelia</name>
    <dbReference type="NCBI Taxonomy" id="43138"/>
    <lineage>
        <taxon>Eukaryota</taxon>
        <taxon>Sar</taxon>
        <taxon>Alveolata</taxon>
        <taxon>Ciliophora</taxon>
        <taxon>Intramacronucleata</taxon>
        <taxon>Oligohymenophorea</taxon>
        <taxon>Peniculida</taxon>
        <taxon>Parameciidae</taxon>
        <taxon>Paramecium</taxon>
    </lineage>
</organism>
<dbReference type="Proteomes" id="UP000689195">
    <property type="component" value="Unassembled WGS sequence"/>
</dbReference>
<protein>
    <recommendedName>
        <fullName evidence="3">Leucine Rich Repeat family protein</fullName>
    </recommendedName>
</protein>
<accession>A0A8S1V1F7</accession>
<dbReference type="PANTHER" id="PTHR24114:SF2">
    <property type="entry name" value="F-BOX DOMAIN-CONTAINING PROTEIN-RELATED"/>
    <property type="match status" value="1"/>
</dbReference>
<dbReference type="PANTHER" id="PTHR24114">
    <property type="entry name" value="LEUCINE RICH REPEAT FAMILY PROTEIN"/>
    <property type="match status" value="1"/>
</dbReference>
<keyword evidence="2" id="KW-1185">Reference proteome</keyword>
<evidence type="ECO:0008006" key="3">
    <source>
        <dbReference type="Google" id="ProtNLM"/>
    </source>
</evidence>
<evidence type="ECO:0000313" key="2">
    <source>
        <dbReference type="Proteomes" id="UP000689195"/>
    </source>
</evidence>
<dbReference type="InterPro" id="IPR052394">
    <property type="entry name" value="LRR-containing"/>
</dbReference>
<evidence type="ECO:0000313" key="1">
    <source>
        <dbReference type="EMBL" id="CAD8171218.1"/>
    </source>
</evidence>
<dbReference type="EMBL" id="CAJJDO010000054">
    <property type="protein sequence ID" value="CAD8171218.1"/>
    <property type="molecule type" value="Genomic_DNA"/>
</dbReference>
<reference evidence="1" key="1">
    <citation type="submission" date="2021-01" db="EMBL/GenBank/DDBJ databases">
        <authorList>
            <consortium name="Genoscope - CEA"/>
            <person name="William W."/>
        </authorList>
    </citation>
    <scope>NUCLEOTIDE SEQUENCE</scope>
</reference>
<dbReference type="AlphaFoldDB" id="A0A8S1V1F7"/>
<sequence length="860" mass="101111">MKFRQKAQCTQSLPKIPVQKQCRYLTQKEDEEDLDFSFEISPVNLVTTKQDFYKLHKTTERQQEQNKMYNRNDNLMTTLSSSQLPPGSFGLFNRQKNDALHLNHMKYGDKYMIMLARGLQKQNDIKEFNLNDNRMTQLSSSEVIKSTRGATSLSLSKNKIGNGCLEIGNSLVNRDCKIQLLNLEDNKLQESLIIDILDRIAYNRSLKIVNLSKNNISNNCVNALSNMLITNEDIAELYLHFNKLNGIAAVQIFNNMHKSNLKVLDLSQNSLGIGYDWSQSFNKMVQLNKELIHFDLSFNKIDYQITCQIAEGLKKNKSILGFHYTGNCGYVDPKGFLIPIQKGIVEQTQHQIAQRIQGCQYIKQKRLRSYRDSNIKDCCWICEGWRQIEFQWNPQTSGPANDPMFLHLSYLNYDDLYMGKVESGLRVQRMVPPGLSYYFFTNDNMQCVAKDQLHKRWPLPLNKVKVQDKEIDVKLHQLNYMNVLGTQIIDKYYMPIINVQPRQEDLLYIPERVDNRILWTFPISLFKDWKRDNEELIEKCFISDWNQSRITKLIKDDNDRNACYNFLLSNYQQIKDTYKHYACLSPIGDIWAISSLINLQLLSAVRMTEPSEKGIIKQQDMELKYLATISGTEKGNYRKPERGMVRFQFLEMFVRIAEDKYIKNGIAKSFEEALQWMWNDHLKEEFNKYNTQIFRDTKFWNEQCDLCMKHYKTILDSIYIRYSVKKVKPGQKPFMSLQELQEMCAHIGLNQIETFGPNIPLFAFNKAMMTQIDELNSDRIFQMSFVEFLEAFARIAEDIDIRQIGLHLKIEQLIWKCYVLFSDLYALPIQSYFQEEWDQINKQQNNNNKQIIDDDIDDFN</sequence>
<dbReference type="OrthoDB" id="312968at2759"/>
<name>A0A8S1V1F7_9CILI</name>
<proteinExistence type="predicted"/>
<comment type="caution">
    <text evidence="1">The sequence shown here is derived from an EMBL/GenBank/DDBJ whole genome shotgun (WGS) entry which is preliminary data.</text>
</comment>
<gene>
    <name evidence="1" type="ORF">PPENT_87.1.T0540184</name>
</gene>